<dbReference type="PANTHER" id="PTHR23236:SF95">
    <property type="entry name" value="NUCLEOLAR PROTEIN 13"/>
    <property type="match status" value="1"/>
</dbReference>
<feature type="compositionally biased region" description="Basic and acidic residues" evidence="3">
    <location>
        <begin position="414"/>
        <end position="436"/>
    </location>
</feature>
<feature type="compositionally biased region" description="Basic residues" evidence="3">
    <location>
        <begin position="74"/>
        <end position="84"/>
    </location>
</feature>
<feature type="region of interest" description="Disordered" evidence="3">
    <location>
        <begin position="1"/>
        <end position="140"/>
    </location>
</feature>
<feature type="region of interest" description="Disordered" evidence="3">
    <location>
        <begin position="328"/>
        <end position="501"/>
    </location>
</feature>
<gene>
    <name evidence="5" type="ORF">VPNG_06912</name>
</gene>
<dbReference type="SMART" id="SM00360">
    <property type="entry name" value="RRM"/>
    <property type="match status" value="2"/>
</dbReference>
<evidence type="ECO:0000313" key="6">
    <source>
        <dbReference type="Proteomes" id="UP000285146"/>
    </source>
</evidence>
<dbReference type="GO" id="GO:0005730">
    <property type="term" value="C:nucleolus"/>
    <property type="evidence" value="ECO:0007669"/>
    <property type="project" value="TreeGrafter"/>
</dbReference>
<dbReference type="AlphaFoldDB" id="A0A423WXB0"/>
<dbReference type="PANTHER" id="PTHR23236">
    <property type="entry name" value="EUKARYOTIC TRANSLATION INITIATION FACTOR 4B/4H"/>
    <property type="match status" value="1"/>
</dbReference>
<evidence type="ECO:0000313" key="5">
    <source>
        <dbReference type="EMBL" id="ROW08127.1"/>
    </source>
</evidence>
<proteinExistence type="predicted"/>
<evidence type="ECO:0000259" key="4">
    <source>
        <dbReference type="PROSITE" id="PS50102"/>
    </source>
</evidence>
<dbReference type="InterPro" id="IPR012677">
    <property type="entry name" value="Nucleotide-bd_a/b_plait_sf"/>
</dbReference>
<dbReference type="PROSITE" id="PS50102">
    <property type="entry name" value="RRM"/>
    <property type="match status" value="2"/>
</dbReference>
<protein>
    <recommendedName>
        <fullName evidence="4">RRM domain-containing protein</fullName>
    </recommendedName>
</protein>
<dbReference type="Proteomes" id="UP000285146">
    <property type="component" value="Unassembled WGS sequence"/>
</dbReference>
<feature type="domain" description="RRM" evidence="4">
    <location>
        <begin position="143"/>
        <end position="232"/>
    </location>
</feature>
<dbReference type="Pfam" id="PF00076">
    <property type="entry name" value="RRM_1"/>
    <property type="match status" value="1"/>
</dbReference>
<keyword evidence="6" id="KW-1185">Reference proteome</keyword>
<feature type="compositionally biased region" description="Acidic residues" evidence="3">
    <location>
        <begin position="93"/>
        <end position="112"/>
    </location>
</feature>
<name>A0A423WXB0_9PEZI</name>
<dbReference type="STRING" id="1230097.A0A423WXB0"/>
<sequence length="522" mass="58256">MATETETPTRASPEVEAPTKKSKKRKSEVAEPEADETPAQASPEAEAPTKKSKKRKNDIAELEVDLSLPEPPSKKAKRLLKKGKTLPAKPASDDEGGDTDDDDDDDDEEAQDGEPKKKKKKSKKGGKDGDDDGKKDKKERSPYGVWIGNLRFTVTKDDLRKWLCENSGGSITEEMITRVHLPASKNKAALASWENRGFAHVDFTTYEATLAAVALSETEWHRRPLLIKDAKSFEGRPKKEEAEAKGDAAPAVPISTSRKVFVGNLSFQTTEDDLHELFSPCGEIEWLKVAQFEDTGKCKGYGWVKFKEAEAADWAVKGFVKIKEVEETEEDFMDVDEKEDDAEADEEKEDAEEAKEEDDDEATEEKEADGSSDSDSDSKPKKAAAKKPSKKPKKEERKVKTRKWWVNTLHGRRLKLEHAEDDQTRYKKRYGKDGAKNTRGGGKFQQGAQQQKPQQQAPRQSNGKHNNDSRRLKNEARDGEAESTAVKEPAKPAEISNFRQDINVARLTGAAVKPEGKKITFD</sequence>
<feature type="compositionally biased region" description="Basic residues" evidence="3">
    <location>
        <begin position="381"/>
        <end position="392"/>
    </location>
</feature>
<comment type="caution">
    <text evidence="5">The sequence shown here is derived from an EMBL/GenBank/DDBJ whole genome shotgun (WGS) entry which is preliminary data.</text>
</comment>
<keyword evidence="1 2" id="KW-0694">RNA-binding</keyword>
<evidence type="ECO:0000256" key="2">
    <source>
        <dbReference type="PROSITE-ProRule" id="PRU00176"/>
    </source>
</evidence>
<dbReference type="InParanoid" id="A0A423WXB0"/>
<dbReference type="Gene3D" id="3.30.70.330">
    <property type="match status" value="2"/>
</dbReference>
<dbReference type="OrthoDB" id="1875751at2759"/>
<feature type="compositionally biased region" description="Polar residues" evidence="3">
    <location>
        <begin position="1"/>
        <end position="10"/>
    </location>
</feature>
<evidence type="ECO:0000256" key="3">
    <source>
        <dbReference type="SAM" id="MobiDB-lite"/>
    </source>
</evidence>
<dbReference type="InterPro" id="IPR035979">
    <property type="entry name" value="RBD_domain_sf"/>
</dbReference>
<organism evidence="5 6">
    <name type="scientific">Cytospora leucostoma</name>
    <dbReference type="NCBI Taxonomy" id="1230097"/>
    <lineage>
        <taxon>Eukaryota</taxon>
        <taxon>Fungi</taxon>
        <taxon>Dikarya</taxon>
        <taxon>Ascomycota</taxon>
        <taxon>Pezizomycotina</taxon>
        <taxon>Sordariomycetes</taxon>
        <taxon>Sordariomycetidae</taxon>
        <taxon>Diaporthales</taxon>
        <taxon>Cytosporaceae</taxon>
        <taxon>Cytospora</taxon>
    </lineage>
</organism>
<dbReference type="EMBL" id="LKEB01000035">
    <property type="protein sequence ID" value="ROW08127.1"/>
    <property type="molecule type" value="Genomic_DNA"/>
</dbReference>
<feature type="domain" description="RRM" evidence="4">
    <location>
        <begin position="258"/>
        <end position="340"/>
    </location>
</feature>
<evidence type="ECO:0000256" key="1">
    <source>
        <dbReference type="ARBA" id="ARBA00022884"/>
    </source>
</evidence>
<dbReference type="GO" id="GO:0003723">
    <property type="term" value="F:RNA binding"/>
    <property type="evidence" value="ECO:0007669"/>
    <property type="project" value="UniProtKB-UniRule"/>
</dbReference>
<reference evidence="5 6" key="1">
    <citation type="submission" date="2015-09" db="EMBL/GenBank/DDBJ databases">
        <title>Host preference determinants of Valsa canker pathogens revealed by comparative genomics.</title>
        <authorList>
            <person name="Yin Z."/>
            <person name="Huang L."/>
        </authorList>
    </citation>
    <scope>NUCLEOTIDE SEQUENCE [LARGE SCALE GENOMIC DNA]</scope>
    <source>
        <strain evidence="5 6">SXYLt</strain>
    </source>
</reference>
<feature type="compositionally biased region" description="Low complexity" evidence="3">
    <location>
        <begin position="445"/>
        <end position="460"/>
    </location>
</feature>
<feature type="compositionally biased region" description="Acidic residues" evidence="3">
    <location>
        <begin position="328"/>
        <end position="375"/>
    </location>
</feature>
<dbReference type="InterPro" id="IPR000504">
    <property type="entry name" value="RRM_dom"/>
</dbReference>
<accession>A0A423WXB0</accession>
<dbReference type="SUPFAM" id="SSF54928">
    <property type="entry name" value="RNA-binding domain, RBD"/>
    <property type="match status" value="1"/>
</dbReference>
<feature type="compositionally biased region" description="Basic and acidic residues" evidence="3">
    <location>
        <begin position="465"/>
        <end position="480"/>
    </location>
</feature>
<feature type="compositionally biased region" description="Basic and acidic residues" evidence="3">
    <location>
        <begin position="125"/>
        <end position="140"/>
    </location>
</feature>